<evidence type="ECO:0000313" key="2">
    <source>
        <dbReference type="EMBL" id="OIT07835.1"/>
    </source>
</evidence>
<name>A0A1J6JAH4_NICAT</name>
<dbReference type="CDD" id="cd06222">
    <property type="entry name" value="RNase_H_like"/>
    <property type="match status" value="1"/>
</dbReference>
<dbReference type="PANTHER" id="PTHR46890">
    <property type="entry name" value="NON-LTR RETROLELEMENT REVERSE TRANSCRIPTASE-LIKE PROTEIN-RELATED"/>
    <property type="match status" value="1"/>
</dbReference>
<dbReference type="STRING" id="49451.A0A1J6JAH4"/>
<dbReference type="PANTHER" id="PTHR46890:SF48">
    <property type="entry name" value="RNA-DIRECTED DNA POLYMERASE"/>
    <property type="match status" value="1"/>
</dbReference>
<dbReference type="Gene3D" id="3.30.420.10">
    <property type="entry name" value="Ribonuclease H-like superfamily/Ribonuclease H"/>
    <property type="match status" value="1"/>
</dbReference>
<dbReference type="Gene3D" id="3.60.10.10">
    <property type="entry name" value="Endonuclease/exonuclease/phosphatase"/>
    <property type="match status" value="1"/>
</dbReference>
<dbReference type="InterPro" id="IPR002156">
    <property type="entry name" value="RNaseH_domain"/>
</dbReference>
<sequence length="712" mass="79935">MTTSTSINPPVALENDADSVAQNPLSSLSLVNVVNTAEVIGGKENGHGKTLTIKVGDPKGVGIPHILHECALAPLIDHRNDCRTPVAIGTQSDKAQDPDNDQCEEEQLAVKKNGQRIQLSTNQTAANVNNKIWLFWDQDFTGTLLDQDEQQMTIELKHVELGETIQLIVVYAKCRPALRVPLWENLRHRSTICNIPWCVIWDFNIIASIGKKIGEIPYQMNKSLDFLSMIEDYGLTDLGFYGPRYTWSNGRGPCSIVWKRLDRGLVNDNWLSSFPATTIARLASTGSNHSPLLMEINVRQDTIKKYFIFLNCWVKNESFMPLVQEVWNGPINGSALSTFHQKLKEVIFSMNPNSADGPDGMNEKVYQACWDVIKNDLLNVVLDFFGGSDMPRYMKNACLFLLPKVEFPKSFTEFRPISLSNFINKIISKLICSRLAPILPNIISANQSGFVRGRSISENIMLAQEIVQGIKKPNTGTNAVIKLNMAKAYDRVCSAKYGSKQSSMIRVLFSINSDINLLLRATYPSFHWPLHWNELYSTVVKMQHHICTSHVTWHKPEDGFVKLNTDGIALTNPGKIGAGAIIRDHMGRLIHAIASPLGEGTNNIAEIEAAIIGMKWCLENCHFKVHLETDSALLVHWINHEPDPPSSLEMQLQKLIDLCSKCHEFKCSHVFRKLIVLLILYLSSAMIYLKSPILRTFLTFPDKSEVKSDLTK</sequence>
<dbReference type="InterPro" id="IPR000477">
    <property type="entry name" value="RT_dom"/>
</dbReference>
<dbReference type="GO" id="GO:0003676">
    <property type="term" value="F:nucleic acid binding"/>
    <property type="evidence" value="ECO:0007669"/>
    <property type="project" value="InterPro"/>
</dbReference>
<dbReference type="InterPro" id="IPR052343">
    <property type="entry name" value="Retrotransposon-Effector_Assoc"/>
</dbReference>
<dbReference type="SUPFAM" id="SSF53098">
    <property type="entry name" value="Ribonuclease H-like"/>
    <property type="match status" value="1"/>
</dbReference>
<feature type="domain" description="RNase H type-1" evidence="1">
    <location>
        <begin position="557"/>
        <end position="694"/>
    </location>
</feature>
<organism evidence="2 3">
    <name type="scientific">Nicotiana attenuata</name>
    <name type="common">Coyote tobacco</name>
    <dbReference type="NCBI Taxonomy" id="49451"/>
    <lineage>
        <taxon>Eukaryota</taxon>
        <taxon>Viridiplantae</taxon>
        <taxon>Streptophyta</taxon>
        <taxon>Embryophyta</taxon>
        <taxon>Tracheophyta</taxon>
        <taxon>Spermatophyta</taxon>
        <taxon>Magnoliopsida</taxon>
        <taxon>eudicotyledons</taxon>
        <taxon>Gunneridae</taxon>
        <taxon>Pentapetalae</taxon>
        <taxon>asterids</taxon>
        <taxon>lamiids</taxon>
        <taxon>Solanales</taxon>
        <taxon>Solanaceae</taxon>
        <taxon>Nicotianoideae</taxon>
        <taxon>Nicotianeae</taxon>
        <taxon>Nicotiana</taxon>
    </lineage>
</organism>
<reference evidence="2" key="1">
    <citation type="submission" date="2016-11" db="EMBL/GenBank/DDBJ databases">
        <title>The genome of Nicotiana attenuata.</title>
        <authorList>
            <person name="Xu S."/>
            <person name="Brockmoeller T."/>
            <person name="Gaquerel E."/>
            <person name="Navarro A."/>
            <person name="Kuhl H."/>
            <person name="Gase K."/>
            <person name="Ling Z."/>
            <person name="Zhou W."/>
            <person name="Kreitzer C."/>
            <person name="Stanke M."/>
            <person name="Tang H."/>
            <person name="Lyons E."/>
            <person name="Pandey P."/>
            <person name="Pandey S.P."/>
            <person name="Timmermann B."/>
            <person name="Baldwin I.T."/>
        </authorList>
    </citation>
    <scope>NUCLEOTIDE SEQUENCE [LARGE SCALE GENOMIC DNA]</scope>
    <source>
        <strain evidence="2">UT</strain>
    </source>
</reference>
<dbReference type="SUPFAM" id="SSF56219">
    <property type="entry name" value="DNase I-like"/>
    <property type="match status" value="1"/>
</dbReference>
<proteinExistence type="predicted"/>
<dbReference type="OMA" id="HILHECA"/>
<dbReference type="InterPro" id="IPR012337">
    <property type="entry name" value="RNaseH-like_sf"/>
</dbReference>
<dbReference type="Pfam" id="PF13456">
    <property type="entry name" value="RVT_3"/>
    <property type="match status" value="1"/>
</dbReference>
<gene>
    <name evidence="2" type="ORF">A4A49_32245</name>
</gene>
<keyword evidence="3" id="KW-1185">Reference proteome</keyword>
<dbReference type="InterPro" id="IPR036397">
    <property type="entry name" value="RNaseH_sf"/>
</dbReference>
<comment type="caution">
    <text evidence="2">The sequence shown here is derived from an EMBL/GenBank/DDBJ whole genome shotgun (WGS) entry which is preliminary data.</text>
</comment>
<dbReference type="PROSITE" id="PS50879">
    <property type="entry name" value="RNASE_H_1"/>
    <property type="match status" value="1"/>
</dbReference>
<dbReference type="InterPro" id="IPR036691">
    <property type="entry name" value="Endo/exonu/phosph_ase_sf"/>
</dbReference>
<dbReference type="AlphaFoldDB" id="A0A1J6JAH4"/>
<dbReference type="EMBL" id="MJEQ01037183">
    <property type="protein sequence ID" value="OIT07835.1"/>
    <property type="molecule type" value="Genomic_DNA"/>
</dbReference>
<dbReference type="InterPro" id="IPR044730">
    <property type="entry name" value="RNase_H-like_dom_plant"/>
</dbReference>
<dbReference type="Pfam" id="PF00078">
    <property type="entry name" value="RVT_1"/>
    <property type="match status" value="1"/>
</dbReference>
<evidence type="ECO:0000259" key="1">
    <source>
        <dbReference type="PROSITE" id="PS50879"/>
    </source>
</evidence>
<accession>A0A1J6JAH4</accession>
<protein>
    <recommendedName>
        <fullName evidence="1">RNase H type-1 domain-containing protein</fullName>
    </recommendedName>
</protein>
<dbReference type="Gramene" id="OIT07835">
    <property type="protein sequence ID" value="OIT07835"/>
    <property type="gene ID" value="A4A49_32245"/>
</dbReference>
<dbReference type="Proteomes" id="UP000187609">
    <property type="component" value="Unassembled WGS sequence"/>
</dbReference>
<dbReference type="GO" id="GO:0004523">
    <property type="term" value="F:RNA-DNA hybrid ribonuclease activity"/>
    <property type="evidence" value="ECO:0007669"/>
    <property type="project" value="InterPro"/>
</dbReference>
<evidence type="ECO:0000313" key="3">
    <source>
        <dbReference type="Proteomes" id="UP000187609"/>
    </source>
</evidence>